<dbReference type="Proteomes" id="UP000823399">
    <property type="component" value="Unassembled WGS sequence"/>
</dbReference>
<dbReference type="AlphaFoldDB" id="A0A9P7JN37"/>
<dbReference type="RefSeq" id="XP_041286243.1">
    <property type="nucleotide sequence ID" value="XM_041442423.1"/>
</dbReference>
<protein>
    <submittedName>
        <fullName evidence="1">Uncharacterized protein</fullName>
    </submittedName>
</protein>
<reference evidence="1" key="1">
    <citation type="journal article" date="2020" name="New Phytol.">
        <title>Comparative genomics reveals dynamic genome evolution in host specialist ectomycorrhizal fungi.</title>
        <authorList>
            <person name="Lofgren L.A."/>
            <person name="Nguyen N.H."/>
            <person name="Vilgalys R."/>
            <person name="Ruytinx J."/>
            <person name="Liao H.L."/>
            <person name="Branco S."/>
            <person name="Kuo A."/>
            <person name="LaButti K."/>
            <person name="Lipzen A."/>
            <person name="Andreopoulos W."/>
            <person name="Pangilinan J."/>
            <person name="Riley R."/>
            <person name="Hundley H."/>
            <person name="Na H."/>
            <person name="Barry K."/>
            <person name="Grigoriev I.V."/>
            <person name="Stajich J.E."/>
            <person name="Kennedy P.G."/>
        </authorList>
    </citation>
    <scope>NUCLEOTIDE SEQUENCE</scope>
    <source>
        <strain evidence="1">FC423</strain>
    </source>
</reference>
<organism evidence="1 2">
    <name type="scientific">Suillus discolor</name>
    <dbReference type="NCBI Taxonomy" id="1912936"/>
    <lineage>
        <taxon>Eukaryota</taxon>
        <taxon>Fungi</taxon>
        <taxon>Dikarya</taxon>
        <taxon>Basidiomycota</taxon>
        <taxon>Agaricomycotina</taxon>
        <taxon>Agaricomycetes</taxon>
        <taxon>Agaricomycetidae</taxon>
        <taxon>Boletales</taxon>
        <taxon>Suillineae</taxon>
        <taxon>Suillaceae</taxon>
        <taxon>Suillus</taxon>
    </lineage>
</organism>
<evidence type="ECO:0000313" key="2">
    <source>
        <dbReference type="Proteomes" id="UP000823399"/>
    </source>
</evidence>
<keyword evidence="2" id="KW-1185">Reference proteome</keyword>
<dbReference type="GeneID" id="64704682"/>
<accession>A0A9P7JN37</accession>
<gene>
    <name evidence="1" type="ORF">F5147DRAFT_780239</name>
</gene>
<sequence>MSDSESSNQSTATIFDLRNKHGIYGALSEQLMNLPAGDCLAQATYNQDFMHQINAHTGNFAYVQPSSGIEYESIIMGQIAGDEKIRACGTHYAGTMNNPRPITDKTPVKSMFSLCKPEGSPKELAVIFDNQLATLSEVTLAREEEATTKGKTFDVRDWVDIDLINIHTEAMYAVPKNANNLKSSKRARILKQNVIGTEVKDEKKNVDRDTEMSDMSLDLPATENTASQERMTNDFYDPQILSDYKGQLYQHNESRLRQLDIRDVDNALIHPTKWYSKLRRGALVLVNGTLHTFTMEDNRRIYHIHAHTIRILDDSDLPMEPRMLVTLPGENTSEGYGSKHSMGASRIAEFKVVGKRRRDEGKDSE</sequence>
<evidence type="ECO:0000313" key="1">
    <source>
        <dbReference type="EMBL" id="KAG2090586.1"/>
    </source>
</evidence>
<proteinExistence type="predicted"/>
<comment type="caution">
    <text evidence="1">The sequence shown here is derived from an EMBL/GenBank/DDBJ whole genome shotgun (WGS) entry which is preliminary data.</text>
</comment>
<dbReference type="OrthoDB" id="3060725at2759"/>
<dbReference type="EMBL" id="JABBWM010000102">
    <property type="protein sequence ID" value="KAG2090586.1"/>
    <property type="molecule type" value="Genomic_DNA"/>
</dbReference>
<name>A0A9P7JN37_9AGAM</name>